<dbReference type="InterPro" id="IPR045761">
    <property type="entry name" value="ODP_dom"/>
</dbReference>
<keyword evidence="3" id="KW-1185">Reference proteome</keyword>
<dbReference type="EMBL" id="CP089984">
    <property type="protein sequence ID" value="WXB16013.1"/>
    <property type="molecule type" value="Genomic_DNA"/>
</dbReference>
<gene>
    <name evidence="2" type="ORF">LZC94_01795</name>
</gene>
<evidence type="ECO:0000313" key="3">
    <source>
        <dbReference type="Proteomes" id="UP001370348"/>
    </source>
</evidence>
<dbReference type="Proteomes" id="UP001370348">
    <property type="component" value="Chromosome"/>
</dbReference>
<dbReference type="Pfam" id="PF19583">
    <property type="entry name" value="ODP"/>
    <property type="match status" value="1"/>
</dbReference>
<protein>
    <submittedName>
        <fullName evidence="2">MBL fold metallo-hydrolase</fullName>
    </submittedName>
</protein>
<dbReference type="PANTHER" id="PTHR43717:SF1">
    <property type="entry name" value="ANAEROBIC NITRIC OXIDE REDUCTASE FLAVORUBREDOXIN"/>
    <property type="match status" value="1"/>
</dbReference>
<sequence length="242" mass="26339">MITNAETGTRIDEVEAGIYRITTPAQAGPAGFSFNRYLLVDDAPCLFHTGPRGMFQLTAEAISKVIPVSGLRYLGFSHYENDECGALNALLAQAPNARPLCGRINTMINDDAFDRPPHTLGDREALSIGKRTLVWLDAPHLPHAWECGFLFERETSTLLCGDLFTQPGAEHPPVTSHDVLEPSESMRRSLDYFAHAPSSGALLDKLASHRPQLLACMHGSAYRGDGAALLLELKARLARGTS</sequence>
<feature type="domain" description="ODP" evidence="1">
    <location>
        <begin position="33"/>
        <end position="186"/>
    </location>
</feature>
<accession>A0ABZ2LYJ5</accession>
<reference evidence="2 3" key="1">
    <citation type="submission" date="2021-12" db="EMBL/GenBank/DDBJ databases">
        <title>Discovery of the Pendulisporaceae a myxobacterial family with distinct sporulation behavior and unique specialized metabolism.</title>
        <authorList>
            <person name="Garcia R."/>
            <person name="Popoff A."/>
            <person name="Bader C.D."/>
            <person name="Loehr J."/>
            <person name="Walesch S."/>
            <person name="Walt C."/>
            <person name="Boldt J."/>
            <person name="Bunk B."/>
            <person name="Haeckl F.J.F.P.J."/>
            <person name="Gunesch A.P."/>
            <person name="Birkelbach J."/>
            <person name="Nuebel U."/>
            <person name="Pietschmann T."/>
            <person name="Bach T."/>
            <person name="Mueller R."/>
        </authorList>
    </citation>
    <scope>NUCLEOTIDE SEQUENCE [LARGE SCALE GENOMIC DNA]</scope>
    <source>
        <strain evidence="2 3">MSr11954</strain>
    </source>
</reference>
<dbReference type="PANTHER" id="PTHR43717">
    <property type="entry name" value="ANAEROBIC NITRIC OXIDE REDUCTASE FLAVORUBREDOXIN"/>
    <property type="match status" value="1"/>
</dbReference>
<proteinExistence type="predicted"/>
<evidence type="ECO:0000313" key="2">
    <source>
        <dbReference type="EMBL" id="WXB16013.1"/>
    </source>
</evidence>
<dbReference type="SUPFAM" id="SSF56281">
    <property type="entry name" value="Metallo-hydrolase/oxidoreductase"/>
    <property type="match status" value="1"/>
</dbReference>
<evidence type="ECO:0000259" key="1">
    <source>
        <dbReference type="Pfam" id="PF19583"/>
    </source>
</evidence>
<dbReference type="InterPro" id="IPR036866">
    <property type="entry name" value="RibonucZ/Hydroxyglut_hydro"/>
</dbReference>
<dbReference type="Gene3D" id="3.60.15.10">
    <property type="entry name" value="Ribonuclease Z/Hydroxyacylglutathione hydrolase-like"/>
    <property type="match status" value="1"/>
</dbReference>
<organism evidence="2 3">
    <name type="scientific">Pendulispora albinea</name>
    <dbReference type="NCBI Taxonomy" id="2741071"/>
    <lineage>
        <taxon>Bacteria</taxon>
        <taxon>Pseudomonadati</taxon>
        <taxon>Myxococcota</taxon>
        <taxon>Myxococcia</taxon>
        <taxon>Myxococcales</taxon>
        <taxon>Sorangiineae</taxon>
        <taxon>Pendulisporaceae</taxon>
        <taxon>Pendulispora</taxon>
    </lineage>
</organism>
<dbReference type="RefSeq" id="WP_394825643.1">
    <property type="nucleotide sequence ID" value="NZ_CP089984.1"/>
</dbReference>
<name>A0ABZ2LYJ5_9BACT</name>